<dbReference type="SUPFAM" id="SSF81469">
    <property type="entry name" value="Bacterial aa3 type cytochrome c oxidase subunit IV"/>
    <property type="match status" value="1"/>
</dbReference>
<dbReference type="InterPro" id="IPR036596">
    <property type="entry name" value="Cyt-C_aa3_sf"/>
</dbReference>
<organism evidence="3 4">
    <name type="scientific">Sphingobium jiangsuense</name>
    <dbReference type="NCBI Taxonomy" id="870476"/>
    <lineage>
        <taxon>Bacteria</taxon>
        <taxon>Pseudomonadati</taxon>
        <taxon>Pseudomonadota</taxon>
        <taxon>Alphaproteobacteria</taxon>
        <taxon>Sphingomonadales</taxon>
        <taxon>Sphingomonadaceae</taxon>
        <taxon>Sphingobium</taxon>
    </lineage>
</organism>
<dbReference type="Proteomes" id="UP000571950">
    <property type="component" value="Unassembled WGS sequence"/>
</dbReference>
<evidence type="ECO:0000313" key="3">
    <source>
        <dbReference type="EMBL" id="MBB3927644.1"/>
    </source>
</evidence>
<protein>
    <recommendedName>
        <fullName evidence="2">Cytochrome c oxidase subunit IV bacterial aa3 type domain-containing protein</fullName>
    </recommendedName>
</protein>
<dbReference type="InterPro" id="IPR012422">
    <property type="entry name" value="Cyt_c_oxidase_su4_bac-aa3"/>
</dbReference>
<keyword evidence="1" id="KW-0812">Transmembrane</keyword>
<keyword evidence="1" id="KW-1133">Transmembrane helix</keyword>
<keyword evidence="4" id="KW-1185">Reference proteome</keyword>
<feature type="domain" description="Cytochrome c oxidase subunit IV bacterial aa3 type" evidence="2">
    <location>
        <begin position="4"/>
        <end position="35"/>
    </location>
</feature>
<comment type="caution">
    <text evidence="3">The sequence shown here is derived from an EMBL/GenBank/DDBJ whole genome shotgun (WGS) entry which is preliminary data.</text>
</comment>
<evidence type="ECO:0000256" key="1">
    <source>
        <dbReference type="SAM" id="Phobius"/>
    </source>
</evidence>
<proteinExistence type="predicted"/>
<evidence type="ECO:0000259" key="2">
    <source>
        <dbReference type="Pfam" id="PF07835"/>
    </source>
</evidence>
<evidence type="ECO:0000313" key="4">
    <source>
        <dbReference type="Proteomes" id="UP000571950"/>
    </source>
</evidence>
<dbReference type="Pfam" id="PF07835">
    <property type="entry name" value="COX4_pro_2"/>
    <property type="match status" value="1"/>
</dbReference>
<gene>
    <name evidence="3" type="ORF">GGR43_003376</name>
</gene>
<dbReference type="Gene3D" id="1.20.5.160">
    <property type="entry name" value="Bacterial aa3 type cytochrome c oxidase subunit IV"/>
    <property type="match status" value="1"/>
</dbReference>
<dbReference type="AlphaFoldDB" id="A0A7W6FS33"/>
<dbReference type="RefSeq" id="WP_223177491.1">
    <property type="nucleotide sequence ID" value="NZ_BSPS01000096.1"/>
</dbReference>
<reference evidence="3 4" key="1">
    <citation type="submission" date="2020-08" db="EMBL/GenBank/DDBJ databases">
        <title>Genomic Encyclopedia of Type Strains, Phase IV (KMG-IV): sequencing the most valuable type-strain genomes for metagenomic binning, comparative biology and taxonomic classification.</title>
        <authorList>
            <person name="Goeker M."/>
        </authorList>
    </citation>
    <scope>NUCLEOTIDE SEQUENCE [LARGE SCALE GENOMIC DNA]</scope>
    <source>
        <strain evidence="3 4">DSM 26189</strain>
    </source>
</reference>
<dbReference type="EMBL" id="JACIDT010000013">
    <property type="protein sequence ID" value="MBB3927644.1"/>
    <property type="molecule type" value="Genomic_DNA"/>
</dbReference>
<sequence length="39" mass="4278">MSQNDMQMAERTYSGFVTFAKWGTLAAVLVTALVILLIS</sequence>
<feature type="transmembrane region" description="Helical" evidence="1">
    <location>
        <begin position="20"/>
        <end position="38"/>
    </location>
</feature>
<keyword evidence="1" id="KW-0472">Membrane</keyword>
<name>A0A7W6FS33_9SPHN</name>
<accession>A0A7W6FS33</accession>